<feature type="signal peptide" evidence="2">
    <location>
        <begin position="1"/>
        <end position="16"/>
    </location>
</feature>
<protein>
    <submittedName>
        <fullName evidence="3">Uncharacterized protein</fullName>
    </submittedName>
</protein>
<gene>
    <name evidence="3" type="ORF">THAOC_32757</name>
</gene>
<feature type="compositionally biased region" description="Low complexity" evidence="1">
    <location>
        <begin position="33"/>
        <end position="53"/>
    </location>
</feature>
<dbReference type="Proteomes" id="UP000266841">
    <property type="component" value="Unassembled WGS sequence"/>
</dbReference>
<sequence>MKVQLALLSALVGSAAQTPTPRTDSPTGSPTGSPTKRPSTIPTKSPSTSPTRTMPQAVIAIPDEYTHIRTGQPNEAFEMDVLTNDVLFPQDFQFPLGPLQIKVPVVSPDDSSGSCLAIKNKKMIEYRPNAVFIGKTSCKYTACYVIEGQDEVCSNEVIVDITIEER</sequence>
<organism evidence="3 4">
    <name type="scientific">Thalassiosira oceanica</name>
    <name type="common">Marine diatom</name>
    <dbReference type="NCBI Taxonomy" id="159749"/>
    <lineage>
        <taxon>Eukaryota</taxon>
        <taxon>Sar</taxon>
        <taxon>Stramenopiles</taxon>
        <taxon>Ochrophyta</taxon>
        <taxon>Bacillariophyta</taxon>
        <taxon>Coscinodiscophyceae</taxon>
        <taxon>Thalassiosirophycidae</taxon>
        <taxon>Thalassiosirales</taxon>
        <taxon>Thalassiosiraceae</taxon>
        <taxon>Thalassiosira</taxon>
    </lineage>
</organism>
<evidence type="ECO:0000313" key="4">
    <source>
        <dbReference type="Proteomes" id="UP000266841"/>
    </source>
</evidence>
<accession>K0R597</accession>
<reference evidence="3 4" key="1">
    <citation type="journal article" date="2012" name="Genome Biol.">
        <title>Genome and low-iron response of an oceanic diatom adapted to chronic iron limitation.</title>
        <authorList>
            <person name="Lommer M."/>
            <person name="Specht M."/>
            <person name="Roy A.S."/>
            <person name="Kraemer L."/>
            <person name="Andreson R."/>
            <person name="Gutowska M.A."/>
            <person name="Wolf J."/>
            <person name="Bergner S.V."/>
            <person name="Schilhabel M.B."/>
            <person name="Klostermeier U.C."/>
            <person name="Beiko R.G."/>
            <person name="Rosenstiel P."/>
            <person name="Hippler M."/>
            <person name="Laroche J."/>
        </authorList>
    </citation>
    <scope>NUCLEOTIDE SEQUENCE [LARGE SCALE GENOMIC DNA]</scope>
    <source>
        <strain evidence="3 4">CCMP1005</strain>
    </source>
</reference>
<feature type="chain" id="PRO_5003836018" evidence="2">
    <location>
        <begin position="17"/>
        <end position="166"/>
    </location>
</feature>
<evidence type="ECO:0000256" key="2">
    <source>
        <dbReference type="SAM" id="SignalP"/>
    </source>
</evidence>
<keyword evidence="4" id="KW-1185">Reference proteome</keyword>
<feature type="non-terminal residue" evidence="3">
    <location>
        <position position="166"/>
    </location>
</feature>
<proteinExistence type="predicted"/>
<feature type="compositionally biased region" description="Polar residues" evidence="1">
    <location>
        <begin position="18"/>
        <end position="32"/>
    </location>
</feature>
<comment type="caution">
    <text evidence="3">The sequence shown here is derived from an EMBL/GenBank/DDBJ whole genome shotgun (WGS) entry which is preliminary data.</text>
</comment>
<feature type="region of interest" description="Disordered" evidence="1">
    <location>
        <begin position="13"/>
        <end position="55"/>
    </location>
</feature>
<name>K0R597_THAOC</name>
<keyword evidence="2" id="KW-0732">Signal</keyword>
<evidence type="ECO:0000256" key="1">
    <source>
        <dbReference type="SAM" id="MobiDB-lite"/>
    </source>
</evidence>
<dbReference type="AlphaFoldDB" id="K0R597"/>
<evidence type="ECO:0000313" key="3">
    <source>
        <dbReference type="EMBL" id="EJK48443.1"/>
    </source>
</evidence>
<dbReference type="EMBL" id="AGNL01045825">
    <property type="protein sequence ID" value="EJK48443.1"/>
    <property type="molecule type" value="Genomic_DNA"/>
</dbReference>